<gene>
    <name evidence="7" type="ORF">PLOB_00026283</name>
</gene>
<evidence type="ECO:0000256" key="1">
    <source>
        <dbReference type="ARBA" id="ARBA00022723"/>
    </source>
</evidence>
<feature type="chain" id="PRO_5047048404" description="Fibrinogen C-terminal domain-containing protein" evidence="5">
    <location>
        <begin position="20"/>
        <end position="267"/>
    </location>
</feature>
<dbReference type="Proteomes" id="UP001159405">
    <property type="component" value="Unassembled WGS sequence"/>
</dbReference>
<protein>
    <recommendedName>
        <fullName evidence="6">Fibrinogen C-terminal domain-containing protein</fullName>
    </recommendedName>
</protein>
<feature type="domain" description="Fibrinogen C-terminal" evidence="6">
    <location>
        <begin position="55"/>
        <end position="101"/>
    </location>
</feature>
<dbReference type="SUPFAM" id="SSF56496">
    <property type="entry name" value="Fibrinogen C-terminal domain-like"/>
    <property type="match status" value="1"/>
</dbReference>
<dbReference type="InterPro" id="IPR002181">
    <property type="entry name" value="Fibrinogen_a/b/g_C_dom"/>
</dbReference>
<dbReference type="Gene3D" id="3.90.215.10">
    <property type="entry name" value="Gamma Fibrinogen, chain A, domain 1"/>
    <property type="match status" value="1"/>
</dbReference>
<dbReference type="PANTHER" id="PTHR16146">
    <property type="entry name" value="INTELECTIN"/>
    <property type="match status" value="1"/>
</dbReference>
<comment type="caution">
    <text evidence="7">The sequence shown here is derived from an EMBL/GenBank/DDBJ whole genome shotgun (WGS) entry which is preliminary data.</text>
</comment>
<evidence type="ECO:0000259" key="6">
    <source>
        <dbReference type="Pfam" id="PF00147"/>
    </source>
</evidence>
<reference evidence="7 8" key="1">
    <citation type="submission" date="2022-05" db="EMBL/GenBank/DDBJ databases">
        <authorList>
            <consortium name="Genoscope - CEA"/>
            <person name="William W."/>
        </authorList>
    </citation>
    <scope>NUCLEOTIDE SEQUENCE [LARGE SCALE GENOMIC DNA]</scope>
</reference>
<dbReference type="EMBL" id="CALNXK010000310">
    <property type="protein sequence ID" value="CAH3181960.1"/>
    <property type="molecule type" value="Genomic_DNA"/>
</dbReference>
<keyword evidence="5" id="KW-0732">Signal</keyword>
<keyword evidence="1" id="KW-0479">Metal-binding</keyword>
<organism evidence="7 8">
    <name type="scientific">Porites lobata</name>
    <dbReference type="NCBI Taxonomy" id="104759"/>
    <lineage>
        <taxon>Eukaryota</taxon>
        <taxon>Metazoa</taxon>
        <taxon>Cnidaria</taxon>
        <taxon>Anthozoa</taxon>
        <taxon>Hexacorallia</taxon>
        <taxon>Scleractinia</taxon>
        <taxon>Fungiina</taxon>
        <taxon>Poritidae</taxon>
        <taxon>Porites</taxon>
    </lineage>
</organism>
<name>A0ABN8RTP2_9CNID</name>
<dbReference type="Pfam" id="PF00147">
    <property type="entry name" value="Fibrinogen_C"/>
    <property type="match status" value="1"/>
</dbReference>
<keyword evidence="3" id="KW-0106">Calcium</keyword>
<evidence type="ECO:0000256" key="2">
    <source>
        <dbReference type="ARBA" id="ARBA00022734"/>
    </source>
</evidence>
<evidence type="ECO:0000256" key="5">
    <source>
        <dbReference type="SAM" id="SignalP"/>
    </source>
</evidence>
<dbReference type="PANTHER" id="PTHR16146:SF53">
    <property type="entry name" value="APPLE DOMAIN-CONTAINING PROTEIN"/>
    <property type="match status" value="1"/>
</dbReference>
<dbReference type="InterPro" id="IPR036056">
    <property type="entry name" value="Fibrinogen-like_C"/>
</dbReference>
<evidence type="ECO:0000256" key="4">
    <source>
        <dbReference type="ARBA" id="ARBA00023157"/>
    </source>
</evidence>
<proteinExistence type="predicted"/>
<keyword evidence="4" id="KW-1015">Disulfide bond</keyword>
<sequence>MSMKFSFVCLFLLVAACQGKSAGNLKASVKQNVGSGQDSGPKEKPCQENANKLKPRSCVDHLKNGADKCGYYKIYDAAGNGFTVYCDMETEPGAAWTLIMSWSLKNKLFSNFRQTPMSVNDPVNENSPNWFLYRLTKDRMKSLRDVSTHWRATCSYDKYGINNYKDYVRGKFAEADIFAFLGAGVCLKTELVNIRGHIGIHKTARFWQVAATYTPHIDSSFTGCQFDPTVGAVSSEDNFGYYGSTNPKFTCTMNGDSTTQWWFGSYQ</sequence>
<accession>A0ABN8RTP2</accession>
<evidence type="ECO:0000313" key="8">
    <source>
        <dbReference type="Proteomes" id="UP001159405"/>
    </source>
</evidence>
<keyword evidence="2" id="KW-0430">Lectin</keyword>
<keyword evidence="8" id="KW-1185">Reference proteome</keyword>
<dbReference type="InterPro" id="IPR014716">
    <property type="entry name" value="Fibrinogen_a/b/g_C_1"/>
</dbReference>
<evidence type="ECO:0000313" key="7">
    <source>
        <dbReference type="EMBL" id="CAH3181960.1"/>
    </source>
</evidence>
<dbReference type="PROSITE" id="PS51257">
    <property type="entry name" value="PROKAR_LIPOPROTEIN"/>
    <property type="match status" value="1"/>
</dbReference>
<evidence type="ECO:0000256" key="3">
    <source>
        <dbReference type="ARBA" id="ARBA00022837"/>
    </source>
</evidence>
<feature type="signal peptide" evidence="5">
    <location>
        <begin position="1"/>
        <end position="19"/>
    </location>
</feature>